<dbReference type="SUPFAM" id="SSF81383">
    <property type="entry name" value="F-box domain"/>
    <property type="match status" value="1"/>
</dbReference>
<dbReference type="EMBL" id="BTRK01000004">
    <property type="protein sequence ID" value="GMR47115.1"/>
    <property type="molecule type" value="Genomic_DNA"/>
</dbReference>
<organism evidence="2 3">
    <name type="scientific">Pristionchus mayeri</name>
    <dbReference type="NCBI Taxonomy" id="1317129"/>
    <lineage>
        <taxon>Eukaryota</taxon>
        <taxon>Metazoa</taxon>
        <taxon>Ecdysozoa</taxon>
        <taxon>Nematoda</taxon>
        <taxon>Chromadorea</taxon>
        <taxon>Rhabditida</taxon>
        <taxon>Rhabditina</taxon>
        <taxon>Diplogasteromorpha</taxon>
        <taxon>Diplogasteroidea</taxon>
        <taxon>Neodiplogasteridae</taxon>
        <taxon>Pristionchus</taxon>
    </lineage>
</organism>
<dbReference type="AlphaFoldDB" id="A0AAN5I0C6"/>
<proteinExistence type="predicted"/>
<dbReference type="CDD" id="cd09917">
    <property type="entry name" value="F-box_SF"/>
    <property type="match status" value="1"/>
</dbReference>
<feature type="domain" description="F-box" evidence="1">
    <location>
        <begin position="8"/>
        <end position="56"/>
    </location>
</feature>
<evidence type="ECO:0000259" key="1">
    <source>
        <dbReference type="PROSITE" id="PS50181"/>
    </source>
</evidence>
<dbReference type="Proteomes" id="UP001328107">
    <property type="component" value="Unassembled WGS sequence"/>
</dbReference>
<comment type="caution">
    <text evidence="2">The sequence shown here is derived from an EMBL/GenBank/DDBJ whole genome shotgun (WGS) entry which is preliminary data.</text>
</comment>
<dbReference type="PROSITE" id="PS50181">
    <property type="entry name" value="FBOX"/>
    <property type="match status" value="1"/>
</dbReference>
<dbReference type="InterPro" id="IPR036047">
    <property type="entry name" value="F-box-like_dom_sf"/>
</dbReference>
<sequence>SLLPYPLQRSLATLPLEILVDIVSFLPYDDRVSCRSVCRPLNHAEFHQKSLLLPEIAVYRTSPSELTLFAETNSQNNGEPFLSCRSQQGKVLNAWRRLGCKNRDIELTTISHHHLWCWEEAPLGRVGGAIHDLLNNAHVEVLKLNQLTLTNEVNDSLRFSLIGSSIDSIFATINYKLDENEYFDWLTEVPSKGLTVYTRSLFSSSFPFSESFLLKAAQLPRVILHAKSDRGSSAISSPIVTDSLLLSLLSSTCICLRLLFNCSSLSAEGILEAIELLRSLPGTRGLTLYTRSEVVDDLMDLIGDDSGRGNGHRRGNIDKQREQLVVKDLWMEKDYREIRYLHSDTSDKQIIDDSENSFFKPISK</sequence>
<evidence type="ECO:0000313" key="2">
    <source>
        <dbReference type="EMBL" id="GMR47115.1"/>
    </source>
</evidence>
<accession>A0AAN5I0C6</accession>
<protein>
    <recommendedName>
        <fullName evidence="1">F-box domain-containing protein</fullName>
    </recommendedName>
</protein>
<gene>
    <name evidence="2" type="ORF">PMAYCL1PPCAC_17310</name>
</gene>
<dbReference type="SMART" id="SM00256">
    <property type="entry name" value="FBOX"/>
    <property type="match status" value="1"/>
</dbReference>
<name>A0AAN5I0C6_9BILA</name>
<evidence type="ECO:0000313" key="3">
    <source>
        <dbReference type="Proteomes" id="UP001328107"/>
    </source>
</evidence>
<dbReference type="InterPro" id="IPR001810">
    <property type="entry name" value="F-box_dom"/>
</dbReference>
<reference evidence="3" key="1">
    <citation type="submission" date="2022-10" db="EMBL/GenBank/DDBJ databases">
        <title>Genome assembly of Pristionchus species.</title>
        <authorList>
            <person name="Yoshida K."/>
            <person name="Sommer R.J."/>
        </authorList>
    </citation>
    <scope>NUCLEOTIDE SEQUENCE [LARGE SCALE GENOMIC DNA]</scope>
    <source>
        <strain evidence="3">RS5460</strain>
    </source>
</reference>
<dbReference type="Gene3D" id="1.20.1280.50">
    <property type="match status" value="1"/>
</dbReference>
<keyword evidence="3" id="KW-1185">Reference proteome</keyword>
<feature type="non-terminal residue" evidence="2">
    <location>
        <position position="1"/>
    </location>
</feature>
<dbReference type="Pfam" id="PF12937">
    <property type="entry name" value="F-box-like"/>
    <property type="match status" value="1"/>
</dbReference>